<dbReference type="PANTHER" id="PTHR14167">
    <property type="entry name" value="SH3 DOMAIN-CONTAINING"/>
    <property type="match status" value="1"/>
</dbReference>
<dbReference type="EMBL" id="CM026425">
    <property type="protein sequence ID" value="KAG0577642.1"/>
    <property type="molecule type" value="Genomic_DNA"/>
</dbReference>
<evidence type="ECO:0000256" key="5">
    <source>
        <dbReference type="PROSITE-ProRule" id="PRU00192"/>
    </source>
</evidence>
<name>A0A8T0I2G8_CERPU</name>
<dbReference type="Pfam" id="PF14604">
    <property type="entry name" value="SH3_9"/>
    <property type="match status" value="1"/>
</dbReference>
<dbReference type="PROSITE" id="PS50002">
    <property type="entry name" value="SH3"/>
    <property type="match status" value="1"/>
</dbReference>
<dbReference type="InterPro" id="IPR050384">
    <property type="entry name" value="Endophilin_SH3RF"/>
</dbReference>
<keyword evidence="3 6" id="KW-0175">Coiled coil</keyword>
<reference evidence="8" key="1">
    <citation type="submission" date="2020-06" db="EMBL/GenBank/DDBJ databases">
        <title>WGS assembly of Ceratodon purpureus strain R40.</title>
        <authorList>
            <person name="Carey S.B."/>
            <person name="Jenkins J."/>
            <person name="Shu S."/>
            <person name="Lovell J.T."/>
            <person name="Sreedasyam A."/>
            <person name="Maumus F."/>
            <person name="Tiley G.P."/>
            <person name="Fernandez-Pozo N."/>
            <person name="Barry K."/>
            <person name="Chen C."/>
            <person name="Wang M."/>
            <person name="Lipzen A."/>
            <person name="Daum C."/>
            <person name="Saski C.A."/>
            <person name="Payton A.C."/>
            <person name="Mcbreen J.C."/>
            <person name="Conrad R.E."/>
            <person name="Kollar L.M."/>
            <person name="Olsson S."/>
            <person name="Huttunen S."/>
            <person name="Landis J.B."/>
            <person name="Wickett N.J."/>
            <person name="Johnson M.G."/>
            <person name="Rensing S.A."/>
            <person name="Grimwood J."/>
            <person name="Schmutz J."/>
            <person name="Mcdaniel S.F."/>
        </authorList>
    </citation>
    <scope>NUCLEOTIDE SEQUENCE</scope>
    <source>
        <strain evidence="8">R40</strain>
    </source>
</reference>
<comment type="caution">
    <text evidence="8">The sequence shown here is derived from an EMBL/GenBank/DDBJ whole genome shotgun (WGS) entry which is preliminary data.</text>
</comment>
<sequence>MDAFRKSANKLREQVVKQQHAVLKQFSGHGSGNDVIIDEAELQRHQQLEKLYISTRTAKHFQREVVRGVEGLVSTGSKQSEVANKLADECKKYGTEGPGVGGALSTASLQYGTAKIQMEKERDTMQRVLTTQVAEPLKAMVMGAPLEDARQLTQRYDRLRQEAEAQASEVNKRRTREAGGVDNVVKLQAAEQKMGELSSAMAVLGKEAASAMTAVEIQQQRLTLQRMIALVHAEQAYHQRVAEILDQLQDQLVSQLQKSEANVPSSGAAAGDMFIAQNEDANLGSDSAKPKRNQASNYFLAEVTHPFEAESHGELSLAVGDFVVVRQVAPSGWSEGECKGQAGWFPSSYVEARQRMPGTKVAEAVTGM</sequence>
<keyword evidence="4" id="KW-0472">Membrane</keyword>
<dbReference type="Gene3D" id="1.20.1270.60">
    <property type="entry name" value="Arfaptin homology (AH) domain/BAR domain"/>
    <property type="match status" value="1"/>
</dbReference>
<dbReference type="InterPro" id="IPR001452">
    <property type="entry name" value="SH3_domain"/>
</dbReference>
<accession>A0A8T0I2G8</accession>
<dbReference type="PANTHER" id="PTHR14167:SF81">
    <property type="entry name" value="ENDOPHILIN-A"/>
    <property type="match status" value="1"/>
</dbReference>
<evidence type="ECO:0000256" key="2">
    <source>
        <dbReference type="ARBA" id="ARBA00022443"/>
    </source>
</evidence>
<dbReference type="Proteomes" id="UP000822688">
    <property type="component" value="Chromosome 5"/>
</dbReference>
<keyword evidence="2 5" id="KW-0728">SH3 domain</keyword>
<dbReference type="AlphaFoldDB" id="A0A8T0I2G8"/>
<evidence type="ECO:0000256" key="1">
    <source>
        <dbReference type="ARBA" id="ARBA00004170"/>
    </source>
</evidence>
<gene>
    <name evidence="8" type="ORF">KC19_5G169400</name>
</gene>
<organism evidence="8 9">
    <name type="scientific">Ceratodon purpureus</name>
    <name type="common">Fire moss</name>
    <name type="synonym">Dicranum purpureum</name>
    <dbReference type="NCBI Taxonomy" id="3225"/>
    <lineage>
        <taxon>Eukaryota</taxon>
        <taxon>Viridiplantae</taxon>
        <taxon>Streptophyta</taxon>
        <taxon>Embryophyta</taxon>
        <taxon>Bryophyta</taxon>
        <taxon>Bryophytina</taxon>
        <taxon>Bryopsida</taxon>
        <taxon>Dicranidae</taxon>
        <taxon>Pseudoditrichales</taxon>
        <taxon>Ditrichaceae</taxon>
        <taxon>Ceratodon</taxon>
    </lineage>
</organism>
<evidence type="ECO:0000256" key="6">
    <source>
        <dbReference type="SAM" id="Coils"/>
    </source>
</evidence>
<dbReference type="InterPro" id="IPR027267">
    <property type="entry name" value="AH/BAR_dom_sf"/>
</dbReference>
<dbReference type="SUPFAM" id="SSF103657">
    <property type="entry name" value="BAR/IMD domain-like"/>
    <property type="match status" value="1"/>
</dbReference>
<evidence type="ECO:0000313" key="9">
    <source>
        <dbReference type="Proteomes" id="UP000822688"/>
    </source>
</evidence>
<dbReference type="InterPro" id="IPR036028">
    <property type="entry name" value="SH3-like_dom_sf"/>
</dbReference>
<evidence type="ECO:0000256" key="4">
    <source>
        <dbReference type="ARBA" id="ARBA00023136"/>
    </source>
</evidence>
<evidence type="ECO:0000256" key="3">
    <source>
        <dbReference type="ARBA" id="ARBA00023054"/>
    </source>
</evidence>
<keyword evidence="9" id="KW-1185">Reference proteome</keyword>
<proteinExistence type="predicted"/>
<dbReference type="Gene3D" id="2.30.30.40">
    <property type="entry name" value="SH3 Domains"/>
    <property type="match status" value="1"/>
</dbReference>
<comment type="subcellular location">
    <subcellularLocation>
        <location evidence="1">Membrane</location>
        <topology evidence="1">Peripheral membrane protein</topology>
    </subcellularLocation>
</comment>
<feature type="coiled-coil region" evidence="6">
    <location>
        <begin position="146"/>
        <end position="207"/>
    </location>
</feature>
<evidence type="ECO:0000259" key="7">
    <source>
        <dbReference type="PROSITE" id="PS50002"/>
    </source>
</evidence>
<dbReference type="SMART" id="SM00326">
    <property type="entry name" value="SH3"/>
    <property type="match status" value="1"/>
</dbReference>
<protein>
    <recommendedName>
        <fullName evidence="7">SH3 domain-containing protein</fullName>
    </recommendedName>
</protein>
<dbReference type="SUPFAM" id="SSF50044">
    <property type="entry name" value="SH3-domain"/>
    <property type="match status" value="1"/>
</dbReference>
<evidence type="ECO:0000313" key="8">
    <source>
        <dbReference type="EMBL" id="KAG0577642.1"/>
    </source>
</evidence>
<feature type="domain" description="SH3" evidence="7">
    <location>
        <begin position="296"/>
        <end position="355"/>
    </location>
</feature>
<dbReference type="OrthoDB" id="6019202at2759"/>